<dbReference type="InterPro" id="IPR050950">
    <property type="entry name" value="HTH-type_LysR_regulators"/>
</dbReference>
<dbReference type="KEGG" id="pxv:FXF36_09800"/>
<keyword evidence="2" id="KW-0805">Transcription regulation</keyword>
<evidence type="ECO:0000256" key="4">
    <source>
        <dbReference type="ARBA" id="ARBA00023163"/>
    </source>
</evidence>
<name>A0A5P6VR31_PSEXY</name>
<dbReference type="OrthoDB" id="1652954at2"/>
<dbReference type="GO" id="GO:0005829">
    <property type="term" value="C:cytosol"/>
    <property type="evidence" value="ECO:0007669"/>
    <property type="project" value="TreeGrafter"/>
</dbReference>
<dbReference type="SUPFAM" id="SSF53850">
    <property type="entry name" value="Periplasmic binding protein-like II"/>
    <property type="match status" value="1"/>
</dbReference>
<dbReference type="PRINTS" id="PR00039">
    <property type="entry name" value="HTHLYSR"/>
</dbReference>
<dbReference type="RefSeq" id="WP_151623639.1">
    <property type="nucleotide sequence ID" value="NZ_CP043028.1"/>
</dbReference>
<dbReference type="InterPro" id="IPR036388">
    <property type="entry name" value="WH-like_DNA-bd_sf"/>
</dbReference>
<sequence length="323" mass="36379">MNTTQIDYFRKIAEVGNMTKAAEELHVSQPALSRIIKSMEDELDMRLFDRIGRSMVLSKAGHAFYESCDQFLTQLGRIQLSAKTNSDTEGSLSLVTCVESIYVAKLISEFSLLYPKILLCEKTSYAYDNYVDWNDCDFAIRATSSDFEANFADGYVGNRNHLLAENFDDTNNRDINDSFSFLTNIMNEPYSLVVNKDMKIASKDVVSLGEAADLPFILPTAEHSHRSRILDFCQIYNFTPKCRLETTHYSIVLEMISKSECVALIPKDAPGLGGFTQAKMLKLDNPSICRNINLYQNKTKPESAAAAAFRQFITAELALNRLN</sequence>
<dbReference type="CDD" id="cd05466">
    <property type="entry name" value="PBP2_LTTR_substrate"/>
    <property type="match status" value="1"/>
</dbReference>
<dbReference type="PANTHER" id="PTHR30419:SF28">
    <property type="entry name" value="HTH-TYPE TRANSCRIPTIONAL REGULATOR BSDA"/>
    <property type="match status" value="1"/>
</dbReference>
<organism evidence="6 7">
    <name type="scientific">Pseudobutyrivibrio xylanivorans</name>
    <dbReference type="NCBI Taxonomy" id="185007"/>
    <lineage>
        <taxon>Bacteria</taxon>
        <taxon>Bacillati</taxon>
        <taxon>Bacillota</taxon>
        <taxon>Clostridia</taxon>
        <taxon>Lachnospirales</taxon>
        <taxon>Lachnospiraceae</taxon>
        <taxon>Pseudobutyrivibrio</taxon>
    </lineage>
</organism>
<evidence type="ECO:0000259" key="5">
    <source>
        <dbReference type="PROSITE" id="PS50931"/>
    </source>
</evidence>
<dbReference type="EMBL" id="CP043028">
    <property type="protein sequence ID" value="QFJ55135.1"/>
    <property type="molecule type" value="Genomic_DNA"/>
</dbReference>
<proteinExistence type="inferred from homology"/>
<dbReference type="Proteomes" id="UP000327030">
    <property type="component" value="Chromosome 1"/>
</dbReference>
<accession>A0A5P6VR31</accession>
<dbReference type="SUPFAM" id="SSF46785">
    <property type="entry name" value="Winged helix' DNA-binding domain"/>
    <property type="match status" value="1"/>
</dbReference>
<gene>
    <name evidence="6" type="ORF">FXF36_09800</name>
</gene>
<evidence type="ECO:0000256" key="1">
    <source>
        <dbReference type="ARBA" id="ARBA00009437"/>
    </source>
</evidence>
<dbReference type="InterPro" id="IPR005119">
    <property type="entry name" value="LysR_subst-bd"/>
</dbReference>
<evidence type="ECO:0000313" key="7">
    <source>
        <dbReference type="Proteomes" id="UP000327030"/>
    </source>
</evidence>
<evidence type="ECO:0000313" key="6">
    <source>
        <dbReference type="EMBL" id="QFJ55135.1"/>
    </source>
</evidence>
<dbReference type="Gene3D" id="3.40.190.290">
    <property type="match status" value="1"/>
</dbReference>
<dbReference type="Pfam" id="PF00126">
    <property type="entry name" value="HTH_1"/>
    <property type="match status" value="1"/>
</dbReference>
<feature type="domain" description="HTH lysR-type" evidence="5">
    <location>
        <begin position="1"/>
        <end position="58"/>
    </location>
</feature>
<dbReference type="GO" id="GO:0003677">
    <property type="term" value="F:DNA binding"/>
    <property type="evidence" value="ECO:0007669"/>
    <property type="project" value="UniProtKB-KW"/>
</dbReference>
<protein>
    <submittedName>
        <fullName evidence="6">LysR family transcriptional regulator</fullName>
    </submittedName>
</protein>
<dbReference type="PANTHER" id="PTHR30419">
    <property type="entry name" value="HTH-TYPE TRANSCRIPTIONAL REGULATOR YBHD"/>
    <property type="match status" value="1"/>
</dbReference>
<evidence type="ECO:0000256" key="2">
    <source>
        <dbReference type="ARBA" id="ARBA00023015"/>
    </source>
</evidence>
<dbReference type="Pfam" id="PF03466">
    <property type="entry name" value="LysR_substrate"/>
    <property type="match status" value="1"/>
</dbReference>
<dbReference type="GO" id="GO:0003700">
    <property type="term" value="F:DNA-binding transcription factor activity"/>
    <property type="evidence" value="ECO:0007669"/>
    <property type="project" value="InterPro"/>
</dbReference>
<reference evidence="7" key="1">
    <citation type="submission" date="2019-08" db="EMBL/GenBank/DDBJ databases">
        <title>Complete Genome Sequence of the Polysaccharide-Degrading Rumen Bacterium Pseudobutyrivibrio xylanivorans MA3014.</title>
        <authorList>
            <person name="Palevich N."/>
            <person name="Maclean P.H."/>
            <person name="Kelly W.J."/>
            <person name="Leahy S.C."/>
            <person name="Rakonjac J."/>
            <person name="Attwood G.T."/>
        </authorList>
    </citation>
    <scope>NUCLEOTIDE SEQUENCE [LARGE SCALE GENOMIC DNA]</scope>
    <source>
        <strain evidence="7">MA3014</strain>
    </source>
</reference>
<dbReference type="InterPro" id="IPR036390">
    <property type="entry name" value="WH_DNA-bd_sf"/>
</dbReference>
<evidence type="ECO:0000256" key="3">
    <source>
        <dbReference type="ARBA" id="ARBA00023125"/>
    </source>
</evidence>
<comment type="similarity">
    <text evidence="1">Belongs to the LysR transcriptional regulatory family.</text>
</comment>
<keyword evidence="4" id="KW-0804">Transcription</keyword>
<dbReference type="FunFam" id="1.10.10.10:FF:000001">
    <property type="entry name" value="LysR family transcriptional regulator"/>
    <property type="match status" value="1"/>
</dbReference>
<dbReference type="Gene3D" id="1.10.10.10">
    <property type="entry name" value="Winged helix-like DNA-binding domain superfamily/Winged helix DNA-binding domain"/>
    <property type="match status" value="1"/>
</dbReference>
<dbReference type="PROSITE" id="PS50931">
    <property type="entry name" value="HTH_LYSR"/>
    <property type="match status" value="1"/>
</dbReference>
<keyword evidence="3" id="KW-0238">DNA-binding</keyword>
<dbReference type="InterPro" id="IPR000847">
    <property type="entry name" value="LysR_HTH_N"/>
</dbReference>
<dbReference type="AlphaFoldDB" id="A0A5P6VR31"/>